<dbReference type="EMBL" id="PSQE01000001">
    <property type="protein sequence ID" value="RHN81912.1"/>
    <property type="molecule type" value="Genomic_DNA"/>
</dbReference>
<keyword evidence="6" id="KW-0812">Transmembrane</keyword>
<evidence type="ECO:0000313" key="10">
    <source>
        <dbReference type="Proteomes" id="UP000002051"/>
    </source>
</evidence>
<dbReference type="EC" id="3.4.16.6" evidence="8"/>
<keyword evidence="10" id="KW-1185">Reference proteome</keyword>
<evidence type="ECO:0000256" key="2">
    <source>
        <dbReference type="ARBA" id="ARBA00022645"/>
    </source>
</evidence>
<dbReference type="InterPro" id="IPR029058">
    <property type="entry name" value="AB_hydrolase_fold"/>
</dbReference>
<keyword evidence="6" id="KW-1133">Transmembrane helix</keyword>
<evidence type="ECO:0000256" key="4">
    <source>
        <dbReference type="ARBA" id="ARBA00022801"/>
    </source>
</evidence>
<dbReference type="PANTHER" id="PTHR11802">
    <property type="entry name" value="SERINE PROTEASE FAMILY S10 SERINE CARBOXYPEPTIDASE"/>
    <property type="match status" value="1"/>
</dbReference>
<reference evidence="7 10" key="2">
    <citation type="journal article" date="2014" name="BMC Genomics">
        <title>An improved genome release (version Mt4.0) for the model legume Medicago truncatula.</title>
        <authorList>
            <person name="Tang H."/>
            <person name="Krishnakumar V."/>
            <person name="Bidwell S."/>
            <person name="Rosen B."/>
            <person name="Chan A."/>
            <person name="Zhou S."/>
            <person name="Gentzbittel L."/>
            <person name="Childs K.L."/>
            <person name="Yandell M."/>
            <person name="Gundlach H."/>
            <person name="Mayer K.F."/>
            <person name="Schwartz D.C."/>
            <person name="Town C.D."/>
        </authorList>
    </citation>
    <scope>GENOME REANNOTATION</scope>
    <source>
        <strain evidence="9 10">cv. Jemalong A17</strain>
    </source>
</reference>
<evidence type="ECO:0000256" key="1">
    <source>
        <dbReference type="ARBA" id="ARBA00009431"/>
    </source>
</evidence>
<evidence type="ECO:0000256" key="6">
    <source>
        <dbReference type="SAM" id="Phobius"/>
    </source>
</evidence>
<accession>A0A0C3UU30</accession>
<dbReference type="MEROPS" id="S10.005"/>
<dbReference type="PROSITE" id="PS00560">
    <property type="entry name" value="CARBOXYPEPT_SER_HIS"/>
    <property type="match status" value="1"/>
</dbReference>
<comment type="similarity">
    <text evidence="1">Belongs to the peptidase S10 family.</text>
</comment>
<dbReference type="SUPFAM" id="SSF53474">
    <property type="entry name" value="alpha/beta-Hydrolases"/>
    <property type="match status" value="1"/>
</dbReference>
<evidence type="ECO:0000256" key="5">
    <source>
        <dbReference type="ARBA" id="ARBA00023180"/>
    </source>
</evidence>
<name>G7IC49_MEDTR</name>
<reference evidence="8" key="4">
    <citation type="journal article" date="2018" name="Nat. Plants">
        <title>Whole-genome landscape of Medicago truncatula symbiotic genes.</title>
        <authorList>
            <person name="Pecrix Y."/>
            <person name="Gamas P."/>
            <person name="Carrere S."/>
        </authorList>
    </citation>
    <scope>NUCLEOTIDE SEQUENCE</scope>
    <source>
        <tissue evidence="8">Leaves</tissue>
    </source>
</reference>
<accession>G7IC49</accession>
<keyword evidence="5" id="KW-0325">Glycoprotein</keyword>
<keyword evidence="4 8" id="KW-0378">Hydrolase</keyword>
<evidence type="ECO:0000313" key="9">
    <source>
        <dbReference type="EnsemblPlants" id="AES62618"/>
    </source>
</evidence>
<keyword evidence="3" id="KW-0645">Protease</keyword>
<dbReference type="AlphaFoldDB" id="G7IC49"/>
<evidence type="ECO:0000256" key="3">
    <source>
        <dbReference type="ARBA" id="ARBA00022670"/>
    </source>
</evidence>
<keyword evidence="6" id="KW-0472">Membrane</keyword>
<reference evidence="7 10" key="1">
    <citation type="journal article" date="2011" name="Nature">
        <title>The Medicago genome provides insight into the evolution of rhizobial symbioses.</title>
        <authorList>
            <person name="Young N.D."/>
            <person name="Debelle F."/>
            <person name="Oldroyd G.E."/>
            <person name="Geurts R."/>
            <person name="Cannon S.B."/>
            <person name="Udvardi M.K."/>
            <person name="Benedito V.A."/>
            <person name="Mayer K.F."/>
            <person name="Gouzy J."/>
            <person name="Schoof H."/>
            <person name="Van de Peer Y."/>
            <person name="Proost S."/>
            <person name="Cook D.R."/>
            <person name="Meyers B.C."/>
            <person name="Spannagl M."/>
            <person name="Cheung F."/>
            <person name="De Mita S."/>
            <person name="Krishnakumar V."/>
            <person name="Gundlach H."/>
            <person name="Zhou S."/>
            <person name="Mudge J."/>
            <person name="Bharti A.K."/>
            <person name="Murray J.D."/>
            <person name="Naoumkina M.A."/>
            <person name="Rosen B."/>
            <person name="Silverstein K.A."/>
            <person name="Tang H."/>
            <person name="Rombauts S."/>
            <person name="Zhao P.X."/>
            <person name="Zhou P."/>
            <person name="Barbe V."/>
            <person name="Bardou P."/>
            <person name="Bechner M."/>
            <person name="Bellec A."/>
            <person name="Berger A."/>
            <person name="Berges H."/>
            <person name="Bidwell S."/>
            <person name="Bisseling T."/>
            <person name="Choisne N."/>
            <person name="Couloux A."/>
            <person name="Denny R."/>
            <person name="Deshpande S."/>
            <person name="Dai X."/>
            <person name="Doyle J.J."/>
            <person name="Dudez A.M."/>
            <person name="Farmer A.D."/>
            <person name="Fouteau S."/>
            <person name="Franken C."/>
            <person name="Gibelin C."/>
            <person name="Gish J."/>
            <person name="Goldstein S."/>
            <person name="Gonzalez A.J."/>
            <person name="Green P.J."/>
            <person name="Hallab A."/>
            <person name="Hartog M."/>
            <person name="Hua A."/>
            <person name="Humphray S.J."/>
            <person name="Jeong D.H."/>
            <person name="Jing Y."/>
            <person name="Jocker A."/>
            <person name="Kenton S.M."/>
            <person name="Kim D.J."/>
            <person name="Klee K."/>
            <person name="Lai H."/>
            <person name="Lang C."/>
            <person name="Lin S."/>
            <person name="Macmil S.L."/>
            <person name="Magdelenat G."/>
            <person name="Matthews L."/>
            <person name="McCorrison J."/>
            <person name="Monaghan E.L."/>
            <person name="Mun J.H."/>
            <person name="Najar F.Z."/>
            <person name="Nicholson C."/>
            <person name="Noirot C."/>
            <person name="O'Bleness M."/>
            <person name="Paule C.R."/>
            <person name="Poulain J."/>
            <person name="Prion F."/>
            <person name="Qin B."/>
            <person name="Qu C."/>
            <person name="Retzel E.F."/>
            <person name="Riddle C."/>
            <person name="Sallet E."/>
            <person name="Samain S."/>
            <person name="Samson N."/>
            <person name="Sanders I."/>
            <person name="Saurat O."/>
            <person name="Scarpelli C."/>
            <person name="Schiex T."/>
            <person name="Segurens B."/>
            <person name="Severin A.J."/>
            <person name="Sherrier D.J."/>
            <person name="Shi R."/>
            <person name="Sims S."/>
            <person name="Singer S.R."/>
            <person name="Sinharoy S."/>
            <person name="Sterck L."/>
            <person name="Viollet A."/>
            <person name="Wang B.B."/>
            <person name="Wang K."/>
            <person name="Wang M."/>
            <person name="Wang X."/>
            <person name="Warfsmann J."/>
            <person name="Weissenbach J."/>
            <person name="White D.D."/>
            <person name="White J.D."/>
            <person name="Wiley G.B."/>
            <person name="Wincker P."/>
            <person name="Xing Y."/>
            <person name="Yang L."/>
            <person name="Yao Z."/>
            <person name="Ying F."/>
            <person name="Zhai J."/>
            <person name="Zhou L."/>
            <person name="Zuber A."/>
            <person name="Denarie J."/>
            <person name="Dixon R.A."/>
            <person name="May G.D."/>
            <person name="Schwartz D.C."/>
            <person name="Rogers J."/>
            <person name="Quetier F."/>
            <person name="Town C.D."/>
            <person name="Roe B.A."/>
        </authorList>
    </citation>
    <scope>NUCLEOTIDE SEQUENCE [LARGE SCALE GENOMIC DNA]</scope>
    <source>
        <strain evidence="7">A17</strain>
        <strain evidence="9 10">cv. Jemalong A17</strain>
    </source>
</reference>
<evidence type="ECO:0000313" key="7">
    <source>
        <dbReference type="EMBL" id="AES62618.2"/>
    </source>
</evidence>
<dbReference type="Pfam" id="PF00450">
    <property type="entry name" value="Peptidase_S10"/>
    <property type="match status" value="2"/>
</dbReference>
<dbReference type="Gramene" id="rna6009">
    <property type="protein sequence ID" value="RHN81912.1"/>
    <property type="gene ID" value="gene6009"/>
</dbReference>
<dbReference type="EMBL" id="CM001217">
    <property type="protein sequence ID" value="AES62618.2"/>
    <property type="molecule type" value="Genomic_DNA"/>
</dbReference>
<evidence type="ECO:0000313" key="8">
    <source>
        <dbReference type="EMBL" id="RHN81912.1"/>
    </source>
</evidence>
<organism evidence="7 10">
    <name type="scientific">Medicago truncatula</name>
    <name type="common">Barrel medic</name>
    <name type="synonym">Medicago tribuloides</name>
    <dbReference type="NCBI Taxonomy" id="3880"/>
    <lineage>
        <taxon>Eukaryota</taxon>
        <taxon>Viridiplantae</taxon>
        <taxon>Streptophyta</taxon>
        <taxon>Embryophyta</taxon>
        <taxon>Tracheophyta</taxon>
        <taxon>Spermatophyta</taxon>
        <taxon>Magnoliopsida</taxon>
        <taxon>eudicotyledons</taxon>
        <taxon>Gunneridae</taxon>
        <taxon>Pentapetalae</taxon>
        <taxon>rosids</taxon>
        <taxon>fabids</taxon>
        <taxon>Fabales</taxon>
        <taxon>Fabaceae</taxon>
        <taxon>Papilionoideae</taxon>
        <taxon>50 kb inversion clade</taxon>
        <taxon>NPAAA clade</taxon>
        <taxon>Hologalegina</taxon>
        <taxon>IRL clade</taxon>
        <taxon>Trifolieae</taxon>
        <taxon>Medicago</taxon>
    </lineage>
</organism>
<dbReference type="PANTHER" id="PTHR11802:SF281">
    <property type="entry name" value="CARBOXYPEPTIDASE"/>
    <property type="match status" value="1"/>
</dbReference>
<dbReference type="PaxDb" id="3880-AES62618"/>
<dbReference type="HOGENOM" id="CLU_008523_13_1_1"/>
<gene>
    <name evidence="7" type="ordered locus">MTR_1g102130</name>
    <name evidence="8" type="ORF">MtrunA17_Chr1g0204191</name>
</gene>
<reference evidence="9" key="3">
    <citation type="submission" date="2015-04" db="UniProtKB">
        <authorList>
            <consortium name="EnsemblPlants"/>
        </authorList>
    </citation>
    <scope>IDENTIFICATION</scope>
    <source>
        <strain evidence="9">cv. Jemalong A17</strain>
    </source>
</reference>
<dbReference type="GO" id="GO:0006508">
    <property type="term" value="P:proteolysis"/>
    <property type="evidence" value="ECO:0007669"/>
    <property type="project" value="UniProtKB-KW"/>
</dbReference>
<protein>
    <submittedName>
        <fullName evidence="8">Putative carboxypeptidase D</fullName>
        <ecNumber evidence="8">3.4.16.6</ecNumber>
    </submittedName>
    <submittedName>
        <fullName evidence="7">Serine carboxypeptidase-like protein</fullName>
    </submittedName>
</protein>
<dbReference type="Proteomes" id="UP000002051">
    <property type="component" value="Unassembled WGS sequence"/>
</dbReference>
<sequence length="497" mass="55519">MEEIQYNTIQPHISFIHSNTNIIAPHMFQFHFSSSSNQTPILEVSASSSAMIFSIRTGFCLFLLVSAFMVFLAYYLIPDPDLHPQGSEADKVIRLPDQPEIYFQQFSGYITVDEVNQRSLFYYFVEFEVDATSKPVVLRLNGGPGCSSIGQGAFAEHGPFKPTKKGGLVKIRYSWNRVTNMLYLESPAGVGFSYSANTSDYFMVTDERTGMSLFSSKVGLPSSKSIRIAIFSLPEKAMQMGNPLLEFTTDYNSRAEFLWSHGLISVETYGLLRTVCNYAQIMSENINGTLSPICDRVLYQFASEVGPFVDSFNIIEDICLPSEFQLVYETSMETGEKRDVCVEGETSTYMNRSEVQEAIHAKLVGVTKWTTCSDVLLYNWKNLEDPTISLLGRLVRSGIRVMVYSGDQDSLIPLTGTESLLKGLAKDIGLDISDHYRSWFDGPQVAGWTETYGDILTFATIRGAGHAAPTSQPGRSLRLFQSFIEAKPLPRNVTVPF</sequence>
<keyword evidence="2 7" id="KW-0121">Carboxypeptidase</keyword>
<feature type="transmembrane region" description="Helical" evidence="6">
    <location>
        <begin position="58"/>
        <end position="77"/>
    </location>
</feature>
<dbReference type="eggNOG" id="KOG1282">
    <property type="taxonomic scope" value="Eukaryota"/>
</dbReference>
<proteinExistence type="inferred from homology"/>
<dbReference type="InterPro" id="IPR001563">
    <property type="entry name" value="Peptidase_S10"/>
</dbReference>
<dbReference type="InterPro" id="IPR033124">
    <property type="entry name" value="Ser_caboxypep_his_AS"/>
</dbReference>
<dbReference type="GO" id="GO:0004185">
    <property type="term" value="F:serine-type carboxypeptidase activity"/>
    <property type="evidence" value="ECO:0000318"/>
    <property type="project" value="GO_Central"/>
</dbReference>
<dbReference type="Gene3D" id="3.40.50.1820">
    <property type="entry name" value="alpha/beta hydrolase"/>
    <property type="match status" value="2"/>
</dbReference>
<dbReference type="Proteomes" id="UP000265566">
    <property type="component" value="Chromosome 1"/>
</dbReference>
<dbReference type="PRINTS" id="PR00724">
    <property type="entry name" value="CRBOXYPTASEC"/>
</dbReference>
<dbReference type="EnsemblPlants" id="AES62618">
    <property type="protein sequence ID" value="AES62618"/>
    <property type="gene ID" value="MTR_1g102130"/>
</dbReference>